<reference evidence="2" key="1">
    <citation type="submission" date="2021-12" db="EMBL/GenBank/DDBJ databases">
        <title>Comparative genomics, transcriptomics and evolutionary studies reveal genomic signatures of adaptation to plant cell wall in hemibiotrophic fungi.</title>
        <authorList>
            <consortium name="DOE Joint Genome Institute"/>
            <person name="Baroncelli R."/>
            <person name="Diaz J.F."/>
            <person name="Benocci T."/>
            <person name="Peng M."/>
            <person name="Battaglia E."/>
            <person name="Haridas S."/>
            <person name="Andreopoulos W."/>
            <person name="Labutti K."/>
            <person name="Pangilinan J."/>
            <person name="Floch G.L."/>
            <person name="Makela M.R."/>
            <person name="Henrissat B."/>
            <person name="Grigoriev I.V."/>
            <person name="Crouch J.A."/>
            <person name="De Vries R.P."/>
            <person name="Sukno S.A."/>
            <person name="Thon M.R."/>
        </authorList>
    </citation>
    <scope>NUCLEOTIDE SEQUENCE</scope>
    <source>
        <strain evidence="2">CBS 112980</strain>
    </source>
</reference>
<accession>A0AAD8UMH1</accession>
<keyword evidence="1" id="KW-0812">Transmembrane</keyword>
<comment type="caution">
    <text evidence="2">The sequence shown here is derived from an EMBL/GenBank/DDBJ whole genome shotgun (WGS) entry which is preliminary data.</text>
</comment>
<keyword evidence="3" id="KW-1185">Reference proteome</keyword>
<dbReference type="EMBL" id="JAHMHS010000032">
    <property type="protein sequence ID" value="KAK1726531.1"/>
    <property type="molecule type" value="Genomic_DNA"/>
</dbReference>
<evidence type="ECO:0000256" key="1">
    <source>
        <dbReference type="SAM" id="Phobius"/>
    </source>
</evidence>
<proteinExistence type="predicted"/>
<gene>
    <name evidence="2" type="ORF">BDZ83DRAFT_616159</name>
</gene>
<protein>
    <submittedName>
        <fullName evidence="2">Uncharacterized protein</fullName>
    </submittedName>
</protein>
<evidence type="ECO:0000313" key="2">
    <source>
        <dbReference type="EMBL" id="KAK1726531.1"/>
    </source>
</evidence>
<keyword evidence="1" id="KW-1133">Transmembrane helix</keyword>
<feature type="transmembrane region" description="Helical" evidence="1">
    <location>
        <begin position="36"/>
        <end position="55"/>
    </location>
</feature>
<dbReference type="AlphaFoldDB" id="A0AAD8UMH1"/>
<name>A0AAD8UMH1_GLOAC</name>
<organism evidence="2 3">
    <name type="scientific">Glomerella acutata</name>
    <name type="common">Colletotrichum acutatum</name>
    <dbReference type="NCBI Taxonomy" id="27357"/>
    <lineage>
        <taxon>Eukaryota</taxon>
        <taxon>Fungi</taxon>
        <taxon>Dikarya</taxon>
        <taxon>Ascomycota</taxon>
        <taxon>Pezizomycotina</taxon>
        <taxon>Sordariomycetes</taxon>
        <taxon>Hypocreomycetidae</taxon>
        <taxon>Glomerellales</taxon>
        <taxon>Glomerellaceae</taxon>
        <taxon>Colletotrichum</taxon>
        <taxon>Colletotrichum acutatum species complex</taxon>
    </lineage>
</organism>
<sequence>MKMLPAVSIKTVSDSSVRVQQHGLAVRGIIAVTINLWPIFLIGLFSWIDSAFFFARFRRG</sequence>
<dbReference type="Proteomes" id="UP001244207">
    <property type="component" value="Unassembled WGS sequence"/>
</dbReference>
<keyword evidence="1" id="KW-0472">Membrane</keyword>
<dbReference type="RefSeq" id="XP_060366586.1">
    <property type="nucleotide sequence ID" value="XM_060507953.1"/>
</dbReference>
<dbReference type="GeneID" id="85391852"/>
<evidence type="ECO:0000313" key="3">
    <source>
        <dbReference type="Proteomes" id="UP001244207"/>
    </source>
</evidence>